<evidence type="ECO:0000313" key="3">
    <source>
        <dbReference type="EMBL" id="QDU90027.1"/>
    </source>
</evidence>
<feature type="transmembrane region" description="Helical" evidence="1">
    <location>
        <begin position="201"/>
        <end position="220"/>
    </location>
</feature>
<dbReference type="RefSeq" id="WP_145287714.1">
    <property type="nucleotide sequence ID" value="NZ_CP036291.1"/>
</dbReference>
<dbReference type="Proteomes" id="UP000317429">
    <property type="component" value="Chromosome"/>
</dbReference>
<dbReference type="EMBL" id="CP036291">
    <property type="protein sequence ID" value="QDU90027.1"/>
    <property type="molecule type" value="Genomic_DNA"/>
</dbReference>
<gene>
    <name evidence="3" type="ORF">Pla175_34260</name>
</gene>
<feature type="domain" description="Fatty acid desaturase" evidence="2">
    <location>
        <begin position="64"/>
        <end position="316"/>
    </location>
</feature>
<protein>
    <submittedName>
        <fullName evidence="3">Fatty acid desaturase</fullName>
    </submittedName>
</protein>
<dbReference type="InterPro" id="IPR012171">
    <property type="entry name" value="Fatty_acid_desaturase"/>
</dbReference>
<dbReference type="OrthoDB" id="9792534at2"/>
<evidence type="ECO:0000313" key="4">
    <source>
        <dbReference type="Proteomes" id="UP000317429"/>
    </source>
</evidence>
<evidence type="ECO:0000259" key="2">
    <source>
        <dbReference type="Pfam" id="PF00487"/>
    </source>
</evidence>
<feature type="transmembrane region" description="Helical" evidence="1">
    <location>
        <begin position="226"/>
        <end position="243"/>
    </location>
</feature>
<reference evidence="3 4" key="1">
    <citation type="submission" date="2019-02" db="EMBL/GenBank/DDBJ databases">
        <title>Deep-cultivation of Planctomycetes and their phenomic and genomic characterization uncovers novel biology.</title>
        <authorList>
            <person name="Wiegand S."/>
            <person name="Jogler M."/>
            <person name="Boedeker C."/>
            <person name="Pinto D."/>
            <person name="Vollmers J."/>
            <person name="Rivas-Marin E."/>
            <person name="Kohn T."/>
            <person name="Peeters S.H."/>
            <person name="Heuer A."/>
            <person name="Rast P."/>
            <person name="Oberbeckmann S."/>
            <person name="Bunk B."/>
            <person name="Jeske O."/>
            <person name="Meyerdierks A."/>
            <person name="Storesund J.E."/>
            <person name="Kallscheuer N."/>
            <person name="Luecker S."/>
            <person name="Lage O.M."/>
            <person name="Pohl T."/>
            <person name="Merkel B.J."/>
            <person name="Hornburger P."/>
            <person name="Mueller R.-W."/>
            <person name="Bruemmer F."/>
            <person name="Labrenz M."/>
            <person name="Spormann A.M."/>
            <person name="Op den Camp H."/>
            <person name="Overmann J."/>
            <person name="Amann R."/>
            <person name="Jetten M.S.M."/>
            <person name="Mascher T."/>
            <person name="Medema M.H."/>
            <person name="Devos D.P."/>
            <person name="Kaster A.-K."/>
            <person name="Ovreas L."/>
            <person name="Rohde M."/>
            <person name="Galperin M.Y."/>
            <person name="Jogler C."/>
        </authorList>
    </citation>
    <scope>NUCLEOTIDE SEQUENCE [LARGE SCALE GENOMIC DNA]</scope>
    <source>
        <strain evidence="3 4">Pla175</strain>
    </source>
</reference>
<sequence length="343" mass="39290">MQALPDSPPDAEIVAGSVERFPRARHVEEVRRLSQIRPWRSVGLITLQWGVVVAAMTCALYFPYWWVYLIAGVVIATRQQAIGVLVHDGAHWLLFKNHTVNDIVCDLFLGFPSNLSTTLYRSTHFQHHRYVNTEEDCDLAAQRDDHEWFDWPKTRSELWWTMLRSITGLNAYRAWPLVKQWAPWMHMTDPITPAFPLRARVLYVANIVAVYTAIALGFRYAPGNTLVVVLLYIIPTMTLLNLFNRLRATSEHVGLADEQDELGATRSVAPSWWERLTVCPVGVNYHLEHHLFPSVPGPNLARLHRHLMQDDDYRRRAHVTRGYAGAVNELMASPEPTSRGLRA</sequence>
<dbReference type="AlphaFoldDB" id="A0A518DEX9"/>
<dbReference type="GO" id="GO:0016717">
    <property type="term" value="F:oxidoreductase activity, acting on paired donors, with oxidation of a pair of donors resulting in the reduction of molecular oxygen to two molecules of water"/>
    <property type="evidence" value="ECO:0007669"/>
    <property type="project" value="TreeGrafter"/>
</dbReference>
<dbReference type="PANTHER" id="PTHR19353:SF19">
    <property type="entry name" value="DELTA(5) FATTY ACID DESATURASE C-RELATED"/>
    <property type="match status" value="1"/>
</dbReference>
<proteinExistence type="predicted"/>
<accession>A0A518DEX9</accession>
<dbReference type="CDD" id="cd03510">
    <property type="entry name" value="Rhizobitoxine-FADS-like"/>
    <property type="match status" value="1"/>
</dbReference>
<dbReference type="GO" id="GO:0016020">
    <property type="term" value="C:membrane"/>
    <property type="evidence" value="ECO:0007669"/>
    <property type="project" value="TreeGrafter"/>
</dbReference>
<dbReference type="InterPro" id="IPR005804">
    <property type="entry name" value="FA_desaturase_dom"/>
</dbReference>
<dbReference type="PANTHER" id="PTHR19353">
    <property type="entry name" value="FATTY ACID DESATURASE 2"/>
    <property type="match status" value="1"/>
</dbReference>
<keyword evidence="4" id="KW-1185">Reference proteome</keyword>
<dbReference type="GO" id="GO:0008610">
    <property type="term" value="P:lipid biosynthetic process"/>
    <property type="evidence" value="ECO:0007669"/>
    <property type="project" value="UniProtKB-ARBA"/>
</dbReference>
<feature type="transmembrane region" description="Helical" evidence="1">
    <location>
        <begin position="41"/>
        <end position="62"/>
    </location>
</feature>
<dbReference type="Pfam" id="PF00487">
    <property type="entry name" value="FA_desaturase"/>
    <property type="match status" value="1"/>
</dbReference>
<evidence type="ECO:0000256" key="1">
    <source>
        <dbReference type="SAM" id="Phobius"/>
    </source>
</evidence>
<dbReference type="KEGG" id="pnd:Pla175_34260"/>
<keyword evidence="1" id="KW-1133">Transmembrane helix</keyword>
<keyword evidence="1" id="KW-0472">Membrane</keyword>
<organism evidence="3 4">
    <name type="scientific">Pirellulimonas nuda</name>
    <dbReference type="NCBI Taxonomy" id="2528009"/>
    <lineage>
        <taxon>Bacteria</taxon>
        <taxon>Pseudomonadati</taxon>
        <taxon>Planctomycetota</taxon>
        <taxon>Planctomycetia</taxon>
        <taxon>Pirellulales</taxon>
        <taxon>Lacipirellulaceae</taxon>
        <taxon>Pirellulimonas</taxon>
    </lineage>
</organism>
<name>A0A518DEX9_9BACT</name>
<keyword evidence="1" id="KW-0812">Transmembrane</keyword>